<protein>
    <submittedName>
        <fullName evidence="1">Uncharacterized protein</fullName>
    </submittedName>
</protein>
<organism evidence="1">
    <name type="scientific">Arundo donax</name>
    <name type="common">Giant reed</name>
    <name type="synonym">Donax arundinaceus</name>
    <dbReference type="NCBI Taxonomy" id="35708"/>
    <lineage>
        <taxon>Eukaryota</taxon>
        <taxon>Viridiplantae</taxon>
        <taxon>Streptophyta</taxon>
        <taxon>Embryophyta</taxon>
        <taxon>Tracheophyta</taxon>
        <taxon>Spermatophyta</taxon>
        <taxon>Magnoliopsida</taxon>
        <taxon>Liliopsida</taxon>
        <taxon>Poales</taxon>
        <taxon>Poaceae</taxon>
        <taxon>PACMAD clade</taxon>
        <taxon>Arundinoideae</taxon>
        <taxon>Arundineae</taxon>
        <taxon>Arundo</taxon>
    </lineage>
</organism>
<proteinExistence type="predicted"/>
<name>A0A0A9HK67_ARUDO</name>
<reference evidence="1" key="2">
    <citation type="journal article" date="2015" name="Data Brief">
        <title>Shoot transcriptome of the giant reed, Arundo donax.</title>
        <authorList>
            <person name="Barrero R.A."/>
            <person name="Guerrero F.D."/>
            <person name="Moolhuijzen P."/>
            <person name="Goolsby J.A."/>
            <person name="Tidwell J."/>
            <person name="Bellgard S.E."/>
            <person name="Bellgard M.I."/>
        </authorList>
    </citation>
    <scope>NUCLEOTIDE SEQUENCE</scope>
    <source>
        <tissue evidence="1">Shoot tissue taken approximately 20 cm above the soil surface</tissue>
    </source>
</reference>
<sequence length="30" mass="3586">MYSYKFTSTQATIVALVMQLLSQKWQENYL</sequence>
<dbReference type="EMBL" id="GBRH01160784">
    <property type="protein sequence ID" value="JAE37112.1"/>
    <property type="molecule type" value="Transcribed_RNA"/>
</dbReference>
<reference evidence="1" key="1">
    <citation type="submission" date="2014-09" db="EMBL/GenBank/DDBJ databases">
        <authorList>
            <person name="Magalhaes I.L.F."/>
            <person name="Oliveira U."/>
            <person name="Santos F.R."/>
            <person name="Vidigal T.H.D.A."/>
            <person name="Brescovit A.D."/>
            <person name="Santos A.J."/>
        </authorList>
    </citation>
    <scope>NUCLEOTIDE SEQUENCE</scope>
    <source>
        <tissue evidence="1">Shoot tissue taken approximately 20 cm above the soil surface</tissue>
    </source>
</reference>
<accession>A0A0A9HK67</accession>
<dbReference type="AlphaFoldDB" id="A0A0A9HK67"/>
<evidence type="ECO:0000313" key="1">
    <source>
        <dbReference type="EMBL" id="JAE37112.1"/>
    </source>
</evidence>